<dbReference type="AlphaFoldDB" id="A0A3B1D7B0"/>
<feature type="domain" description="RNA polymerase sigma factor 70 region 1.1" evidence="1">
    <location>
        <begin position="8"/>
        <end position="60"/>
    </location>
</feature>
<accession>A0A3B1D7B0</accession>
<evidence type="ECO:0000259" key="1">
    <source>
        <dbReference type="Pfam" id="PF03979"/>
    </source>
</evidence>
<dbReference type="InterPro" id="IPR007127">
    <property type="entry name" value="RNA_pol_sigma_70_r1_1"/>
</dbReference>
<feature type="non-terminal residue" evidence="2">
    <location>
        <position position="158"/>
    </location>
</feature>
<reference evidence="2" key="1">
    <citation type="submission" date="2018-06" db="EMBL/GenBank/DDBJ databases">
        <authorList>
            <person name="Zhirakovskaya E."/>
        </authorList>
    </citation>
    <scope>NUCLEOTIDE SEQUENCE</scope>
</reference>
<name>A0A3B1D7B0_9ZZZZ</name>
<organism evidence="2">
    <name type="scientific">hydrothermal vent metagenome</name>
    <dbReference type="NCBI Taxonomy" id="652676"/>
    <lineage>
        <taxon>unclassified sequences</taxon>
        <taxon>metagenomes</taxon>
        <taxon>ecological metagenomes</taxon>
    </lineage>
</organism>
<gene>
    <name evidence="2" type="ORF">MNBD_PLANCTO03-334</name>
</gene>
<sequence length="158" mass="17103">MISELHPAMQQLLEIAKARGWLSYEELNNTLPDEMVDTGQVDFLLTVIDRMGLELVDELEYKARLHRESIRRGDEPGHNPLTGTPLAGLGAGMPGKHIRAMSVLGGERVKEAVDLHQQLTSAGSPLSQAEQDVADARALDAEAIQRELVDSASAEGGP</sequence>
<dbReference type="Pfam" id="PF03979">
    <property type="entry name" value="Sigma70_r1_1"/>
    <property type="match status" value="1"/>
</dbReference>
<dbReference type="Gene3D" id="1.10.220.120">
    <property type="entry name" value="Sigma-70 factor, region 1.1"/>
    <property type="match status" value="1"/>
</dbReference>
<protein>
    <recommendedName>
        <fullName evidence="1">RNA polymerase sigma factor 70 region 1.1 domain-containing protein</fullName>
    </recommendedName>
</protein>
<evidence type="ECO:0000313" key="2">
    <source>
        <dbReference type="EMBL" id="VAX38129.1"/>
    </source>
</evidence>
<dbReference type="GO" id="GO:0016987">
    <property type="term" value="F:sigma factor activity"/>
    <property type="evidence" value="ECO:0007669"/>
    <property type="project" value="InterPro"/>
</dbReference>
<dbReference type="GO" id="GO:0003677">
    <property type="term" value="F:DNA binding"/>
    <property type="evidence" value="ECO:0007669"/>
    <property type="project" value="InterPro"/>
</dbReference>
<dbReference type="InterPro" id="IPR042189">
    <property type="entry name" value="RNA_pol_sigma_70_r1_1_sf"/>
</dbReference>
<proteinExistence type="predicted"/>
<dbReference type="EMBL" id="UOGK01000128">
    <property type="protein sequence ID" value="VAX38129.1"/>
    <property type="molecule type" value="Genomic_DNA"/>
</dbReference>